<name>A0ABR0M422_9PEZI</name>
<sequence>MQYKALTLLALSAAAIAAPEKRQAASSPDLISIISVLQTALPQSLVQMALTNSAGVSSEIASEFAAGATPTWFTALPSDIQTYLVPLATNGAALSSAVANATGVVGAPGVNATAVAGNTTAIGVAQSSILSSIAAANSSTVANATSAGVVNLSSTASITGSGSSSGSSSSAASTSTSSRTSASAAAGSSSASSAGASLPTAVVGMGLAGVVGFVGMLAL</sequence>
<gene>
    <name evidence="2" type="ORF">LTR16_007415</name>
</gene>
<keyword evidence="3" id="KW-1185">Reference proteome</keyword>
<dbReference type="EMBL" id="JAVRRA010001579">
    <property type="protein sequence ID" value="KAK5279767.1"/>
    <property type="molecule type" value="Genomic_DNA"/>
</dbReference>
<feature type="chain" id="PRO_5047483861" description="FAS1 domain-containing protein" evidence="1">
    <location>
        <begin position="18"/>
        <end position="219"/>
    </location>
</feature>
<evidence type="ECO:0008006" key="4">
    <source>
        <dbReference type="Google" id="ProtNLM"/>
    </source>
</evidence>
<organism evidence="2 3">
    <name type="scientific">Cryomyces antarcticus</name>
    <dbReference type="NCBI Taxonomy" id="329879"/>
    <lineage>
        <taxon>Eukaryota</taxon>
        <taxon>Fungi</taxon>
        <taxon>Dikarya</taxon>
        <taxon>Ascomycota</taxon>
        <taxon>Pezizomycotina</taxon>
        <taxon>Dothideomycetes</taxon>
        <taxon>Dothideomycetes incertae sedis</taxon>
        <taxon>Cryomyces</taxon>
    </lineage>
</organism>
<evidence type="ECO:0000256" key="1">
    <source>
        <dbReference type="SAM" id="SignalP"/>
    </source>
</evidence>
<evidence type="ECO:0000313" key="3">
    <source>
        <dbReference type="Proteomes" id="UP001357485"/>
    </source>
</evidence>
<proteinExistence type="predicted"/>
<dbReference type="Proteomes" id="UP001357485">
    <property type="component" value="Unassembled WGS sequence"/>
</dbReference>
<keyword evidence="1" id="KW-0732">Signal</keyword>
<protein>
    <recommendedName>
        <fullName evidence="4">FAS1 domain-containing protein</fullName>
    </recommendedName>
</protein>
<feature type="signal peptide" evidence="1">
    <location>
        <begin position="1"/>
        <end position="17"/>
    </location>
</feature>
<reference evidence="2 3" key="1">
    <citation type="submission" date="2023-08" db="EMBL/GenBank/DDBJ databases">
        <title>Black Yeasts Isolated from many extreme environments.</title>
        <authorList>
            <person name="Coleine C."/>
            <person name="Stajich J.E."/>
            <person name="Selbmann L."/>
        </authorList>
    </citation>
    <scope>NUCLEOTIDE SEQUENCE [LARGE SCALE GENOMIC DNA]</scope>
    <source>
        <strain evidence="2 3">CCFEE 536</strain>
    </source>
</reference>
<evidence type="ECO:0000313" key="2">
    <source>
        <dbReference type="EMBL" id="KAK5279767.1"/>
    </source>
</evidence>
<accession>A0ABR0M422</accession>
<comment type="caution">
    <text evidence="2">The sequence shown here is derived from an EMBL/GenBank/DDBJ whole genome shotgun (WGS) entry which is preliminary data.</text>
</comment>